<dbReference type="InterPro" id="IPR011051">
    <property type="entry name" value="RmlC_Cupin_sf"/>
</dbReference>
<organism evidence="1 2">
    <name type="scientific">Legionella busanensis</name>
    <dbReference type="NCBI Taxonomy" id="190655"/>
    <lineage>
        <taxon>Bacteria</taxon>
        <taxon>Pseudomonadati</taxon>
        <taxon>Pseudomonadota</taxon>
        <taxon>Gammaproteobacteria</taxon>
        <taxon>Legionellales</taxon>
        <taxon>Legionellaceae</taxon>
        <taxon>Legionella</taxon>
    </lineage>
</organism>
<evidence type="ECO:0000313" key="1">
    <source>
        <dbReference type="EMBL" id="STX51474.1"/>
    </source>
</evidence>
<evidence type="ECO:0000313" key="2">
    <source>
        <dbReference type="Proteomes" id="UP000254794"/>
    </source>
</evidence>
<reference evidence="1 2" key="1">
    <citation type="submission" date="2018-06" db="EMBL/GenBank/DDBJ databases">
        <authorList>
            <consortium name="Pathogen Informatics"/>
            <person name="Doyle S."/>
        </authorList>
    </citation>
    <scope>NUCLEOTIDE SEQUENCE [LARGE SCALE GENOMIC DNA]</scope>
    <source>
        <strain evidence="1 2">NCTC13316</strain>
    </source>
</reference>
<gene>
    <name evidence="1" type="ORF">NCTC13316_01569</name>
</gene>
<dbReference type="CDD" id="cd10548">
    <property type="entry name" value="cupin_CDO"/>
    <property type="match status" value="1"/>
</dbReference>
<dbReference type="InterPro" id="IPR014710">
    <property type="entry name" value="RmlC-like_jellyroll"/>
</dbReference>
<sequence length="190" mass="21630">MINLILPALAPFINDLKALNIKGQGTFLDMKKVQSLMQQWVQKSDWLEEQFTIVNTPKGFKSWLLYEEPNHDMAVNLVAWQPGCEIAPHDHCTWAVVGCISGIEKNYFWTRLDDGSIPGYADLKRQEPPVICHPGEVIAIKADQIHSVVNIADVIAISLHVYGRNLNYTNRCKYDPSKHTVEDFVIDFNH</sequence>
<dbReference type="OrthoDB" id="7059163at2"/>
<proteinExistence type="predicted"/>
<protein>
    <submittedName>
        <fullName evidence="1">Putative Cupin region protein</fullName>
    </submittedName>
</protein>
<keyword evidence="2" id="KW-1185">Reference proteome</keyword>
<dbReference type="EMBL" id="UGOD01000001">
    <property type="protein sequence ID" value="STX51474.1"/>
    <property type="molecule type" value="Genomic_DNA"/>
</dbReference>
<dbReference type="SUPFAM" id="SSF51182">
    <property type="entry name" value="RmlC-like cupins"/>
    <property type="match status" value="1"/>
</dbReference>
<dbReference type="AlphaFoldDB" id="A0A378JJW7"/>
<dbReference type="Proteomes" id="UP000254794">
    <property type="component" value="Unassembled WGS sequence"/>
</dbReference>
<accession>A0A378JJW7</accession>
<dbReference type="Gene3D" id="2.60.120.10">
    <property type="entry name" value="Jelly Rolls"/>
    <property type="match status" value="1"/>
</dbReference>
<dbReference type="RefSeq" id="WP_115331108.1">
    <property type="nucleotide sequence ID" value="NZ_CAAAHP010000001.1"/>
</dbReference>
<name>A0A378JJW7_9GAMM</name>